<dbReference type="PANTHER" id="PTHR45856">
    <property type="entry name" value="ALPHA/BETA-HYDROLASES SUPERFAMILY PROTEIN"/>
    <property type="match status" value="1"/>
</dbReference>
<dbReference type="OrthoDB" id="927373at2"/>
<dbReference type="InterPro" id="IPR002921">
    <property type="entry name" value="Fungal_lipase-type"/>
</dbReference>
<dbReference type="PANTHER" id="PTHR45856:SF11">
    <property type="entry name" value="FUNGAL LIPASE-LIKE DOMAIN-CONTAINING PROTEIN"/>
    <property type="match status" value="1"/>
</dbReference>
<dbReference type="SUPFAM" id="SSF53474">
    <property type="entry name" value="alpha/beta-Hydrolases"/>
    <property type="match status" value="1"/>
</dbReference>
<dbReference type="Proteomes" id="UP000317646">
    <property type="component" value="Unassembled WGS sequence"/>
</dbReference>
<gene>
    <name evidence="3" type="ORF">EAH73_02840</name>
</gene>
<evidence type="ECO:0000313" key="3">
    <source>
        <dbReference type="EMBL" id="TPG72189.1"/>
    </source>
</evidence>
<keyword evidence="1" id="KW-0732">Signal</keyword>
<name>A0A502HBQ2_9BACT</name>
<reference evidence="3 4" key="1">
    <citation type="journal article" date="2019" name="Environ. Microbiol.">
        <title>Species interactions and distinct microbial communities in high Arctic permafrost affected cryosols are associated with the CH4 and CO2 gas fluxes.</title>
        <authorList>
            <person name="Altshuler I."/>
            <person name="Hamel J."/>
            <person name="Turney S."/>
            <person name="Magnuson E."/>
            <person name="Levesque R."/>
            <person name="Greer C."/>
            <person name="Whyte L.G."/>
        </authorList>
    </citation>
    <scope>NUCLEOTIDE SEQUENCE [LARGE SCALE GENOMIC DNA]</scope>
    <source>
        <strain evidence="3 4">S9.2P</strain>
    </source>
</reference>
<dbReference type="RefSeq" id="WP_140464969.1">
    <property type="nucleotide sequence ID" value="NZ_RCYZ01000001.1"/>
</dbReference>
<accession>A0A502HBQ2</accession>
<dbReference type="Pfam" id="PF01764">
    <property type="entry name" value="Lipase_3"/>
    <property type="match status" value="1"/>
</dbReference>
<sequence length="366" mass="40936">MRLTVFLLVLLAGLGAPRARAQVLKPGFDKAEYLEMIRLHCRQGGTDSMWWAGIPKPQRFALAYRSPTSPLDNRWDLWAHPGPQPQAVISLRGTTGKAESWLANMYAAMLPAVGELQLGGGRKFVYHLADNPQAAVHAGWLLSLAFMADGIVHTVDSCYRHGTRDFIIMGHSQGGGVAFLLTSYLRNLQQQGRLPADLRLKTYCSAGPKPGNLYYAYDYERATYGGWAVNVVNPADWVPEVPLTTQTVGDFNPVNPFVGVSEIIKKQKFPKNLLARHAYRQLDGPARRSQRRYQRYLGGYVGKAIAKAVPGYRGPAFYPSSNYMRAGNTVALPADAAYYAKYPNDPRQLFRHHLFQPYYYLAERLP</sequence>
<dbReference type="EMBL" id="RCYZ01000001">
    <property type="protein sequence ID" value="TPG72189.1"/>
    <property type="molecule type" value="Genomic_DNA"/>
</dbReference>
<protein>
    <submittedName>
        <fullName evidence="3">Lipase family protein</fullName>
    </submittedName>
</protein>
<organism evidence="3 4">
    <name type="scientific">Hymenobacter nivis</name>
    <dbReference type="NCBI Taxonomy" id="1850093"/>
    <lineage>
        <taxon>Bacteria</taxon>
        <taxon>Pseudomonadati</taxon>
        <taxon>Bacteroidota</taxon>
        <taxon>Cytophagia</taxon>
        <taxon>Cytophagales</taxon>
        <taxon>Hymenobacteraceae</taxon>
        <taxon>Hymenobacter</taxon>
    </lineage>
</organism>
<dbReference type="GO" id="GO:0006629">
    <property type="term" value="P:lipid metabolic process"/>
    <property type="evidence" value="ECO:0007669"/>
    <property type="project" value="InterPro"/>
</dbReference>
<dbReference type="Gene3D" id="3.40.50.1820">
    <property type="entry name" value="alpha/beta hydrolase"/>
    <property type="match status" value="1"/>
</dbReference>
<dbReference type="InterPro" id="IPR029058">
    <property type="entry name" value="AB_hydrolase_fold"/>
</dbReference>
<dbReference type="InterPro" id="IPR051218">
    <property type="entry name" value="Sec_MonoDiacylglyc_Lipase"/>
</dbReference>
<feature type="signal peptide" evidence="1">
    <location>
        <begin position="1"/>
        <end position="21"/>
    </location>
</feature>
<evidence type="ECO:0000259" key="2">
    <source>
        <dbReference type="Pfam" id="PF01764"/>
    </source>
</evidence>
<keyword evidence="4" id="KW-1185">Reference proteome</keyword>
<feature type="domain" description="Fungal lipase-type" evidence="2">
    <location>
        <begin position="88"/>
        <end position="244"/>
    </location>
</feature>
<comment type="caution">
    <text evidence="3">The sequence shown here is derived from an EMBL/GenBank/DDBJ whole genome shotgun (WGS) entry which is preliminary data.</text>
</comment>
<evidence type="ECO:0000256" key="1">
    <source>
        <dbReference type="SAM" id="SignalP"/>
    </source>
</evidence>
<proteinExistence type="predicted"/>
<dbReference type="AlphaFoldDB" id="A0A502HBQ2"/>
<feature type="chain" id="PRO_5021226332" evidence="1">
    <location>
        <begin position="22"/>
        <end position="366"/>
    </location>
</feature>
<evidence type="ECO:0000313" key="4">
    <source>
        <dbReference type="Proteomes" id="UP000317646"/>
    </source>
</evidence>